<keyword evidence="2" id="KW-0378">Hydrolase</keyword>
<evidence type="ECO:0000313" key="2">
    <source>
        <dbReference type="EMBL" id="GBG96869.1"/>
    </source>
</evidence>
<dbReference type="SUPFAM" id="SSF109604">
    <property type="entry name" value="HD-domain/PDEase-like"/>
    <property type="match status" value="1"/>
</dbReference>
<protein>
    <submittedName>
        <fullName evidence="2">Metal-dependent phosphohydrolase</fullName>
    </submittedName>
</protein>
<dbReference type="Pfam" id="PF01966">
    <property type="entry name" value="HD"/>
    <property type="match status" value="1"/>
</dbReference>
<dbReference type="CDD" id="cd00077">
    <property type="entry name" value="HDc"/>
    <property type="match status" value="1"/>
</dbReference>
<name>A0A2R5HFM4_9LACT</name>
<dbReference type="PANTHER" id="PTHR33594">
    <property type="entry name" value="SUPERFAMILY HYDROLASE, PUTATIVE (AFU_ORTHOLOGUE AFUA_1G03035)-RELATED"/>
    <property type="match status" value="1"/>
</dbReference>
<reference evidence="2 3" key="1">
    <citation type="journal article" date="2018" name="Genome Announc.">
        <title>Draft Genome Sequence of Lactococcus sp. Strain NtB2 (JCM 32569), Isolated from the Gut of the Higher Termite Nasutitermes takasagoensis.</title>
        <authorList>
            <person name="Noda S."/>
            <person name="Aihara C."/>
            <person name="Yuki M."/>
            <person name="Ohkuma M."/>
        </authorList>
    </citation>
    <scope>NUCLEOTIDE SEQUENCE [LARGE SCALE GENOMIC DNA]</scope>
    <source>
        <strain evidence="2 3">NtB2</strain>
    </source>
</reference>
<dbReference type="InterPro" id="IPR003607">
    <property type="entry name" value="HD/PDEase_dom"/>
</dbReference>
<dbReference type="Gene3D" id="1.20.58.1910">
    <property type="match status" value="1"/>
</dbReference>
<organism evidence="2 3">
    <name type="scientific">Lactococcus termiticola</name>
    <dbReference type="NCBI Taxonomy" id="2169526"/>
    <lineage>
        <taxon>Bacteria</taxon>
        <taxon>Bacillati</taxon>
        <taxon>Bacillota</taxon>
        <taxon>Bacilli</taxon>
        <taxon>Lactobacillales</taxon>
        <taxon>Streptococcaceae</taxon>
        <taxon>Lactococcus</taxon>
    </lineage>
</organism>
<dbReference type="SMART" id="SM00471">
    <property type="entry name" value="HDc"/>
    <property type="match status" value="1"/>
</dbReference>
<dbReference type="EMBL" id="BFFO01000005">
    <property type="protein sequence ID" value="GBG96869.1"/>
    <property type="molecule type" value="Genomic_DNA"/>
</dbReference>
<feature type="domain" description="HD/PDEase" evidence="1">
    <location>
        <begin position="19"/>
        <end position="132"/>
    </location>
</feature>
<proteinExistence type="predicted"/>
<gene>
    <name evidence="2" type="ORF">NtB2_00994</name>
</gene>
<dbReference type="Proteomes" id="UP000245021">
    <property type="component" value="Unassembled WGS sequence"/>
</dbReference>
<dbReference type="AlphaFoldDB" id="A0A2R5HFM4"/>
<dbReference type="GO" id="GO:0016787">
    <property type="term" value="F:hydrolase activity"/>
    <property type="evidence" value="ECO:0007669"/>
    <property type="project" value="UniProtKB-KW"/>
</dbReference>
<accession>A0A2R5HFM4</accession>
<dbReference type="OrthoDB" id="9797344at2"/>
<comment type="caution">
    <text evidence="2">The sequence shown here is derived from an EMBL/GenBank/DDBJ whole genome shotgun (WGS) entry which is preliminary data.</text>
</comment>
<evidence type="ECO:0000313" key="3">
    <source>
        <dbReference type="Proteomes" id="UP000245021"/>
    </source>
</evidence>
<dbReference type="InterPro" id="IPR006674">
    <property type="entry name" value="HD_domain"/>
</dbReference>
<evidence type="ECO:0000259" key="1">
    <source>
        <dbReference type="SMART" id="SM00471"/>
    </source>
</evidence>
<keyword evidence="3" id="KW-1185">Reference proteome</keyword>
<dbReference type="PANTHER" id="PTHR33594:SF1">
    <property type="entry name" value="HD_PDEASE DOMAIN-CONTAINING PROTEIN"/>
    <property type="match status" value="1"/>
</dbReference>
<dbReference type="Gene3D" id="1.10.472.50">
    <property type="entry name" value="HD-domain/PDEase-like"/>
    <property type="match status" value="1"/>
</dbReference>
<sequence length="211" mass="24111">MSKLDKIADYARSIHEKNQDGHGFDHIQRVVALARKILLEEPNADSELVLTSAYLHDSYDEKITADVDQQKEEVAGFLKGLEIDSEPVFNIIDQMSFSANIDGKKALSLEGQIVQDADRLDAMGAWGIARTLEYGWAHERVLYDPEQKPVDYLDKASYHKAKGTTINHFYEKLFLLKDLLNRPASKKMAERRHQIMLDFVAAIEQEYQESL</sequence>
<dbReference type="RefSeq" id="WP_109245836.1">
    <property type="nucleotide sequence ID" value="NZ_BFFO01000005.1"/>
</dbReference>